<name>A0ABS9X700_9GAMM</name>
<evidence type="ECO:0000313" key="2">
    <source>
        <dbReference type="EMBL" id="MCI2286015.1"/>
    </source>
</evidence>
<accession>A0ABS9X700</accession>
<dbReference type="Pfam" id="PF14343">
    <property type="entry name" value="PrcB_C"/>
    <property type="match status" value="1"/>
</dbReference>
<organism evidence="2 3">
    <name type="scientific">Colwellia maritima</name>
    <dbReference type="NCBI Taxonomy" id="2912588"/>
    <lineage>
        <taxon>Bacteria</taxon>
        <taxon>Pseudomonadati</taxon>
        <taxon>Pseudomonadota</taxon>
        <taxon>Gammaproteobacteria</taxon>
        <taxon>Alteromonadales</taxon>
        <taxon>Colwelliaceae</taxon>
        <taxon>Colwellia</taxon>
    </lineage>
</organism>
<dbReference type="EMBL" id="JAKKSL010000007">
    <property type="protein sequence ID" value="MCI2286015.1"/>
    <property type="molecule type" value="Genomic_DNA"/>
</dbReference>
<reference evidence="2" key="1">
    <citation type="submission" date="2022-01" db="EMBL/GenBank/DDBJ databases">
        <title>Colwellia maritima, isolated from seawater.</title>
        <authorList>
            <person name="Kristyanto S."/>
            <person name="Jung J."/>
            <person name="Jeon C.O."/>
        </authorList>
    </citation>
    <scope>NUCLEOTIDE SEQUENCE</scope>
    <source>
        <strain evidence="2">MSW7</strain>
    </source>
</reference>
<evidence type="ECO:0000313" key="3">
    <source>
        <dbReference type="Proteomes" id="UP001139646"/>
    </source>
</evidence>
<dbReference type="Proteomes" id="UP001139646">
    <property type="component" value="Unassembled WGS sequence"/>
</dbReference>
<dbReference type="GO" id="GO:0008233">
    <property type="term" value="F:peptidase activity"/>
    <property type="evidence" value="ECO:0007669"/>
    <property type="project" value="UniProtKB-KW"/>
</dbReference>
<protein>
    <submittedName>
        <fullName evidence="2">Protease complex subunit PrcB family protein</fullName>
    </submittedName>
</protein>
<dbReference type="RefSeq" id="WP_242289122.1">
    <property type="nucleotide sequence ID" value="NZ_JAKKSL010000007.1"/>
</dbReference>
<sequence>MKRLLILVPFIFQIQGCNDANATSPVPASEYEILHEAHYNEYANSTNKSFLVIKSQTDYEYELLKRTSEAIKTVNFEEETIVLIDMGIRNSGGHTIDIQSFTEENDYIRAKVILTLPGGNCSTTQAITNPFKLIKLKTTKDVLVTEELRVKSC</sequence>
<evidence type="ECO:0000259" key="1">
    <source>
        <dbReference type="Pfam" id="PF14343"/>
    </source>
</evidence>
<keyword evidence="2" id="KW-0378">Hydrolase</keyword>
<dbReference type="GO" id="GO:0006508">
    <property type="term" value="P:proteolysis"/>
    <property type="evidence" value="ECO:0007669"/>
    <property type="project" value="UniProtKB-KW"/>
</dbReference>
<keyword evidence="3" id="KW-1185">Reference proteome</keyword>
<keyword evidence="2" id="KW-0645">Protease</keyword>
<dbReference type="InterPro" id="IPR025748">
    <property type="entry name" value="PrcB_C_dom"/>
</dbReference>
<comment type="caution">
    <text evidence="2">The sequence shown here is derived from an EMBL/GenBank/DDBJ whole genome shotgun (WGS) entry which is preliminary data.</text>
</comment>
<feature type="domain" description="PrcB C-terminal" evidence="1">
    <location>
        <begin position="81"/>
        <end position="136"/>
    </location>
</feature>
<proteinExistence type="predicted"/>
<gene>
    <name evidence="2" type="ORF">L3081_24645</name>
</gene>